<evidence type="ECO:0000313" key="2">
    <source>
        <dbReference type="EMBL" id="KAF7673638.1"/>
    </source>
</evidence>
<gene>
    <name evidence="2" type="ORF">GT037_008253</name>
</gene>
<dbReference type="Proteomes" id="UP000596902">
    <property type="component" value="Unassembled WGS sequence"/>
</dbReference>
<sequence>MSTFPSKIPLPSPPYDRDGKQKTTDTQLAIYASTTRIPIGQRPCIQYNPSHYDGLPGRRYCGLPPEALP</sequence>
<feature type="region of interest" description="Disordered" evidence="1">
    <location>
        <begin position="1"/>
        <end position="23"/>
    </location>
</feature>
<organism evidence="2 3">
    <name type="scientific">Alternaria burnsii</name>
    <dbReference type="NCBI Taxonomy" id="1187904"/>
    <lineage>
        <taxon>Eukaryota</taxon>
        <taxon>Fungi</taxon>
        <taxon>Dikarya</taxon>
        <taxon>Ascomycota</taxon>
        <taxon>Pezizomycotina</taxon>
        <taxon>Dothideomycetes</taxon>
        <taxon>Pleosporomycetidae</taxon>
        <taxon>Pleosporales</taxon>
        <taxon>Pleosporineae</taxon>
        <taxon>Pleosporaceae</taxon>
        <taxon>Alternaria</taxon>
        <taxon>Alternaria sect. Alternaria</taxon>
    </lineage>
</organism>
<name>A0A8H7B1K3_9PLEO</name>
<dbReference type="GeneID" id="62206478"/>
<evidence type="ECO:0000313" key="3">
    <source>
        <dbReference type="Proteomes" id="UP000596902"/>
    </source>
</evidence>
<dbReference type="EMBL" id="JAAABM010000012">
    <property type="protein sequence ID" value="KAF7673638.1"/>
    <property type="molecule type" value="Genomic_DNA"/>
</dbReference>
<evidence type="ECO:0000256" key="1">
    <source>
        <dbReference type="SAM" id="MobiDB-lite"/>
    </source>
</evidence>
<protein>
    <submittedName>
        <fullName evidence="2">Uncharacterized protein</fullName>
    </submittedName>
</protein>
<accession>A0A8H7B1K3</accession>
<comment type="caution">
    <text evidence="2">The sequence shown here is derived from an EMBL/GenBank/DDBJ whole genome shotgun (WGS) entry which is preliminary data.</text>
</comment>
<proteinExistence type="predicted"/>
<reference evidence="2" key="1">
    <citation type="submission" date="2020-01" db="EMBL/GenBank/DDBJ databases">
        <authorList>
            <person name="Feng Z.H.Z."/>
        </authorList>
    </citation>
    <scope>NUCLEOTIDE SEQUENCE</scope>
    <source>
        <strain evidence="2">CBS107.38</strain>
    </source>
</reference>
<dbReference type="RefSeq" id="XP_038783965.1">
    <property type="nucleotide sequence ID" value="XM_038933300.1"/>
</dbReference>
<keyword evidence="3" id="KW-1185">Reference proteome</keyword>
<reference evidence="2" key="2">
    <citation type="submission" date="2020-08" db="EMBL/GenBank/DDBJ databases">
        <title>Draft Genome Sequence of Cumin Blight Pathogen Alternaria burnsii.</title>
        <authorList>
            <person name="Feng Z."/>
        </authorList>
    </citation>
    <scope>NUCLEOTIDE SEQUENCE</scope>
    <source>
        <strain evidence="2">CBS107.38</strain>
    </source>
</reference>
<dbReference type="AlphaFoldDB" id="A0A8H7B1K3"/>